<gene>
    <name evidence="10" type="primary">LOC106478630</name>
</gene>
<evidence type="ECO:0000256" key="6">
    <source>
        <dbReference type="RuleBase" id="RU000682"/>
    </source>
</evidence>
<evidence type="ECO:0000256" key="3">
    <source>
        <dbReference type="ARBA" id="ARBA00023155"/>
    </source>
</evidence>
<feature type="compositionally biased region" description="Polar residues" evidence="7">
    <location>
        <begin position="188"/>
        <end position="199"/>
    </location>
</feature>
<dbReference type="InterPro" id="IPR009057">
    <property type="entry name" value="Homeodomain-like_sf"/>
</dbReference>
<evidence type="ECO:0000259" key="8">
    <source>
        <dbReference type="PROSITE" id="PS50071"/>
    </source>
</evidence>
<evidence type="ECO:0000256" key="4">
    <source>
        <dbReference type="ARBA" id="ARBA00023242"/>
    </source>
</evidence>
<dbReference type="InterPro" id="IPR001356">
    <property type="entry name" value="HD"/>
</dbReference>
<dbReference type="CDD" id="cd00086">
    <property type="entry name" value="homeodomain"/>
    <property type="match status" value="1"/>
</dbReference>
<keyword evidence="9" id="KW-1185">Reference proteome</keyword>
<feature type="region of interest" description="Disordered" evidence="7">
    <location>
        <begin position="277"/>
        <end position="317"/>
    </location>
</feature>
<evidence type="ECO:0000313" key="9">
    <source>
        <dbReference type="Proteomes" id="UP000694941"/>
    </source>
</evidence>
<comment type="subcellular location">
    <subcellularLocation>
        <location evidence="1 5 6">Nucleus</location>
    </subcellularLocation>
</comment>
<dbReference type="GeneID" id="106478630"/>
<sequence>MQGSKNESSRGNFHSIQVMLGLQEATDLSQSQIGMNNINTMGFPLTSQIATTSVNANLANSVRVRDSMTGNVHTNNTLNPNSVVYRNALYKEHFSSVPADSTKSKSTEKRQETGNNAEKPAKKKKTRTTFTAFQLEELERAFQRAPYPDVFAREELALRLNLSESRVQVWFQNRRAKWRKREPPRKTNYLQTGSTSTFGKTYPTTTPSLPPLNNNVIDTWGFGTSPYDFTFQAPFSAAPYTGFSNNPHTNLPSNATSASYYNTMLQTQSMNMADALLPNYRSSPTSDIQQKTLISPSNPGSLSTSPDKKNMVLDPSENLVSDPQRLTSLSHLLLKTKDNAVSPLPSLDFFA</sequence>
<accession>A0ABM1C5L8</accession>
<dbReference type="PANTHER" id="PTHR24329">
    <property type="entry name" value="HOMEOBOX PROTEIN ARISTALESS"/>
    <property type="match status" value="1"/>
</dbReference>
<evidence type="ECO:0000256" key="1">
    <source>
        <dbReference type="ARBA" id="ARBA00004123"/>
    </source>
</evidence>
<dbReference type="InterPro" id="IPR017970">
    <property type="entry name" value="Homeobox_CS"/>
</dbReference>
<keyword evidence="4 5" id="KW-0539">Nucleus</keyword>
<organism evidence="9 10">
    <name type="scientific">Limulus polyphemus</name>
    <name type="common">Atlantic horseshoe crab</name>
    <dbReference type="NCBI Taxonomy" id="6850"/>
    <lineage>
        <taxon>Eukaryota</taxon>
        <taxon>Metazoa</taxon>
        <taxon>Ecdysozoa</taxon>
        <taxon>Arthropoda</taxon>
        <taxon>Chelicerata</taxon>
        <taxon>Merostomata</taxon>
        <taxon>Xiphosura</taxon>
        <taxon>Limulidae</taxon>
        <taxon>Limulus</taxon>
    </lineage>
</organism>
<evidence type="ECO:0000256" key="5">
    <source>
        <dbReference type="PROSITE-ProRule" id="PRU00108"/>
    </source>
</evidence>
<protein>
    <submittedName>
        <fullName evidence="10">Homeobox protein ceh-8-like isoform X1</fullName>
    </submittedName>
</protein>
<feature type="domain" description="Homeobox" evidence="8">
    <location>
        <begin position="121"/>
        <end position="181"/>
    </location>
</feature>
<evidence type="ECO:0000313" key="10">
    <source>
        <dbReference type="RefSeq" id="XP_013794640.1"/>
    </source>
</evidence>
<evidence type="ECO:0000256" key="2">
    <source>
        <dbReference type="ARBA" id="ARBA00023125"/>
    </source>
</evidence>
<dbReference type="InterPro" id="IPR050649">
    <property type="entry name" value="Paired_Homeobox_TFs"/>
</dbReference>
<keyword evidence="2 5" id="KW-0238">DNA-binding</keyword>
<feature type="compositionally biased region" description="Polar residues" evidence="7">
    <location>
        <begin position="280"/>
        <end position="305"/>
    </location>
</feature>
<dbReference type="Pfam" id="PF00046">
    <property type="entry name" value="Homeodomain"/>
    <property type="match status" value="1"/>
</dbReference>
<dbReference type="Proteomes" id="UP000694941">
    <property type="component" value="Unplaced"/>
</dbReference>
<dbReference type="PROSITE" id="PS50071">
    <property type="entry name" value="HOMEOBOX_2"/>
    <property type="match status" value="1"/>
</dbReference>
<feature type="compositionally biased region" description="Basic and acidic residues" evidence="7">
    <location>
        <begin position="102"/>
        <end position="112"/>
    </location>
</feature>
<feature type="compositionally biased region" description="Low complexity" evidence="7">
    <location>
        <begin position="201"/>
        <end position="210"/>
    </location>
</feature>
<feature type="region of interest" description="Disordered" evidence="7">
    <location>
        <begin position="181"/>
        <end position="210"/>
    </location>
</feature>
<feature type="region of interest" description="Disordered" evidence="7">
    <location>
        <begin position="96"/>
        <end position="126"/>
    </location>
</feature>
<dbReference type="SUPFAM" id="SSF46689">
    <property type="entry name" value="Homeodomain-like"/>
    <property type="match status" value="1"/>
</dbReference>
<proteinExistence type="predicted"/>
<feature type="DNA-binding region" description="Homeobox" evidence="5">
    <location>
        <begin position="123"/>
        <end position="182"/>
    </location>
</feature>
<dbReference type="SMART" id="SM00389">
    <property type="entry name" value="HOX"/>
    <property type="match status" value="1"/>
</dbReference>
<dbReference type="PANTHER" id="PTHR24329:SF543">
    <property type="entry name" value="FI01017P-RELATED"/>
    <property type="match status" value="1"/>
</dbReference>
<dbReference type="PROSITE" id="PS00027">
    <property type="entry name" value="HOMEOBOX_1"/>
    <property type="match status" value="1"/>
</dbReference>
<name>A0ABM1C5L8_LIMPO</name>
<keyword evidence="3 5" id="KW-0371">Homeobox</keyword>
<evidence type="ECO:0000256" key="7">
    <source>
        <dbReference type="SAM" id="MobiDB-lite"/>
    </source>
</evidence>
<dbReference type="Gene3D" id="1.10.10.60">
    <property type="entry name" value="Homeodomain-like"/>
    <property type="match status" value="1"/>
</dbReference>
<dbReference type="RefSeq" id="XP_013794640.1">
    <property type="nucleotide sequence ID" value="XM_013939186.2"/>
</dbReference>
<reference evidence="10" key="1">
    <citation type="submission" date="2025-08" db="UniProtKB">
        <authorList>
            <consortium name="RefSeq"/>
        </authorList>
    </citation>
    <scope>IDENTIFICATION</scope>
    <source>
        <tissue evidence="10">Muscle</tissue>
    </source>
</reference>